<name>A0ABN5NBX5_9BACI</name>
<proteinExistence type="predicted"/>
<evidence type="ECO:0000313" key="1">
    <source>
        <dbReference type="EMBL" id="AXN40827.1"/>
    </source>
</evidence>
<organism evidence="1 2">
    <name type="scientific">Peribacillus butanolivorans</name>
    <dbReference type="NCBI Taxonomy" id="421767"/>
    <lineage>
        <taxon>Bacteria</taxon>
        <taxon>Bacillati</taxon>
        <taxon>Bacillota</taxon>
        <taxon>Bacilli</taxon>
        <taxon>Bacillales</taxon>
        <taxon>Bacillaceae</taxon>
        <taxon>Peribacillus</taxon>
    </lineage>
</organism>
<reference evidence="1 2" key="1">
    <citation type="submission" date="2018-07" db="EMBL/GenBank/DDBJ databases">
        <title>The molecular basis for the intramolecular migration of carboxyl group in the catabolism of para-hydroxybenzoate via gentisate.</title>
        <authorList>
            <person name="Zhao H."/>
            <person name="Xu Y."/>
            <person name="Lin S."/>
            <person name="Spain J.C."/>
            <person name="Zhou N.-Y."/>
        </authorList>
    </citation>
    <scope>NUCLEOTIDE SEQUENCE [LARGE SCALE GENOMIC DNA]</scope>
    <source>
        <strain evidence="1 2">PHB-7a</strain>
    </source>
</reference>
<dbReference type="Proteomes" id="UP000260457">
    <property type="component" value="Chromosome"/>
</dbReference>
<protein>
    <submittedName>
        <fullName evidence="1">MarR family transcriptional regulator</fullName>
    </submittedName>
</protein>
<dbReference type="RefSeq" id="WP_116821880.1">
    <property type="nucleotide sequence ID" value="NZ_CP030926.1"/>
</dbReference>
<keyword evidence="2" id="KW-1185">Reference proteome</keyword>
<gene>
    <name evidence="1" type="ORF">DTO10_22250</name>
</gene>
<sequence length="81" mass="9137">MELTTNQRTALLELTTKSEASIQIAERLRLPKEWRSVSSVNQSLKDLMREGLVQANPLVPGLYRLTIDGTTIKELELGENQ</sequence>
<evidence type="ECO:0000313" key="2">
    <source>
        <dbReference type="Proteomes" id="UP000260457"/>
    </source>
</evidence>
<dbReference type="EMBL" id="CP030926">
    <property type="protein sequence ID" value="AXN40827.1"/>
    <property type="molecule type" value="Genomic_DNA"/>
</dbReference>
<accession>A0ABN5NBX5</accession>